<organism evidence="16 17">
    <name type="scientific">Campylobacter insulaenigrae NCTC 12927</name>
    <dbReference type="NCBI Taxonomy" id="1031564"/>
    <lineage>
        <taxon>Bacteria</taxon>
        <taxon>Pseudomonadati</taxon>
        <taxon>Campylobacterota</taxon>
        <taxon>Epsilonproteobacteria</taxon>
        <taxon>Campylobacterales</taxon>
        <taxon>Campylobacteraceae</taxon>
        <taxon>Campylobacter</taxon>
    </lineage>
</organism>
<evidence type="ECO:0000256" key="8">
    <source>
        <dbReference type="ARBA" id="ARBA00022833"/>
    </source>
</evidence>
<comment type="cofactor">
    <cofactor evidence="12 13 14">
        <name>Zn(2+)</name>
        <dbReference type="ChEBI" id="CHEBI:29105"/>
    </cofactor>
    <text evidence="12 13 14">Binds 1 zinc ion per monomer.</text>
</comment>
<evidence type="ECO:0000313" key="17">
    <source>
        <dbReference type="Proteomes" id="UP000031163"/>
    </source>
</evidence>
<comment type="catalytic activity">
    <reaction evidence="12">
        <text>ssDNA + n NTP = ssDNA/pppN(pN)n-1 hybrid + (n-1) diphosphate.</text>
        <dbReference type="EC" id="2.7.7.101"/>
    </reaction>
</comment>
<dbReference type="GO" id="GO:0006269">
    <property type="term" value="P:DNA replication, synthesis of primer"/>
    <property type="evidence" value="ECO:0007669"/>
    <property type="project" value="UniProtKB-UniRule"/>
</dbReference>
<keyword evidence="3 12" id="KW-0808">Transferase</keyword>
<dbReference type="GO" id="GO:1990077">
    <property type="term" value="C:primosome complex"/>
    <property type="evidence" value="ECO:0007669"/>
    <property type="project" value="UniProtKB-KW"/>
</dbReference>
<keyword evidence="10 12" id="KW-0238">DNA-binding</keyword>
<dbReference type="Pfam" id="PF01807">
    <property type="entry name" value="Zn_ribbon_DnaG"/>
    <property type="match status" value="1"/>
</dbReference>
<comment type="subunit">
    <text evidence="12">Monomer. Interacts with DnaB.</text>
</comment>
<dbReference type="PIRSF" id="PIRSF002811">
    <property type="entry name" value="DnaG"/>
    <property type="match status" value="1"/>
</dbReference>
<dbReference type="InterPro" id="IPR030846">
    <property type="entry name" value="DnaG_bac"/>
</dbReference>
<dbReference type="GeneID" id="74432218"/>
<accession>A0A0A8H320</accession>
<dbReference type="InterPro" id="IPR002694">
    <property type="entry name" value="Znf_CHC2"/>
</dbReference>
<dbReference type="EMBL" id="CP007770">
    <property type="protein sequence ID" value="AJC88382.1"/>
    <property type="molecule type" value="Genomic_DNA"/>
</dbReference>
<evidence type="ECO:0000256" key="2">
    <source>
        <dbReference type="ARBA" id="ARBA00022515"/>
    </source>
</evidence>
<sequence>MIEQASIEQLLQKTDIVDIIAHYIEVKKQGSSYVCKCPFHDDKNPSMHINSIKGFYHCFACKAGGNVFKFVMDYEKLNFIEAVEKVASWSNFSLNYTSQKQDNQKSIMHILPSLNVFYKQNLSKNKEMLSYLYKRGLNDDDIRKFELGYAPSSNETLRLLQNEQINTNDALEVGIIKKNENGLYASFINRITFSIYDHKNLLVGFGGRTLDENNMAKYVNSPQNKLFDKSRIFYALNLAKDEIYKQKEMIICEGYMDAIALHKAGFKNSVAVLGTALGENHIPLIKRLQARVILCFDNDNAGLQAAIRSAYLLSLAKIDGKVVLLEGGKDPAELVANHQEKLLFSILEKGVELCEFYLRNLIANFDLNSIFNKQKALEEVQKYTFLLEPLIANSYVNLVANLLGVNSQDIKLSKINKSKTFTTNLFPKKQILINNISELELLKFLHENPKSIQIFNNISSKEYFIHQEIIEAILENKNFENSSIRELYEYENIKKLNNFEEFLYAICKINLAFFNRSKNLNLTQALKKQIFNILNQNLEKIKKICKDNTIFTSHLNEILQTIQTLNNEHELEVFLVNLQQSIKKKHLLCLHIDSDFF</sequence>
<dbReference type="PANTHER" id="PTHR30313">
    <property type="entry name" value="DNA PRIMASE"/>
    <property type="match status" value="1"/>
</dbReference>
<keyword evidence="8 12" id="KW-0862">Zinc</keyword>
<dbReference type="STRING" id="1031564.CINS_1439"/>
<dbReference type="Gene3D" id="3.40.1360.10">
    <property type="match status" value="1"/>
</dbReference>
<dbReference type="GO" id="GO:0000428">
    <property type="term" value="C:DNA-directed RNA polymerase complex"/>
    <property type="evidence" value="ECO:0007669"/>
    <property type="project" value="UniProtKB-KW"/>
</dbReference>
<dbReference type="FunFam" id="3.90.580.10:FF:000001">
    <property type="entry name" value="DNA primase"/>
    <property type="match status" value="1"/>
</dbReference>
<dbReference type="CDD" id="cd03364">
    <property type="entry name" value="TOPRIM_DnaG_primases"/>
    <property type="match status" value="1"/>
</dbReference>
<dbReference type="NCBIfam" id="TIGR01391">
    <property type="entry name" value="dnaG"/>
    <property type="match status" value="1"/>
</dbReference>
<gene>
    <name evidence="12 16" type="primary">dnaG</name>
    <name evidence="16" type="ORF">CINS_1439</name>
</gene>
<dbReference type="GO" id="GO:0003899">
    <property type="term" value="F:DNA-directed RNA polymerase activity"/>
    <property type="evidence" value="ECO:0007669"/>
    <property type="project" value="UniProtKB-UniRule"/>
</dbReference>
<dbReference type="InterPro" id="IPR050219">
    <property type="entry name" value="DnaG_primase"/>
</dbReference>
<dbReference type="InterPro" id="IPR006295">
    <property type="entry name" value="DNA_primase_DnaG"/>
</dbReference>
<dbReference type="Gene3D" id="3.90.980.10">
    <property type="entry name" value="DNA primase, catalytic core, N-terminal domain"/>
    <property type="match status" value="1"/>
</dbReference>
<keyword evidence="2 12" id="KW-0639">Primosome</keyword>
<dbReference type="PANTHER" id="PTHR30313:SF2">
    <property type="entry name" value="DNA PRIMASE"/>
    <property type="match status" value="1"/>
</dbReference>
<dbReference type="InterPro" id="IPR034151">
    <property type="entry name" value="TOPRIM_DnaG_bac"/>
</dbReference>
<dbReference type="Proteomes" id="UP000031163">
    <property type="component" value="Chromosome"/>
</dbReference>
<keyword evidence="1 12" id="KW-0240">DNA-directed RNA polymerase</keyword>
<name>A0A0A8H320_9BACT</name>
<comment type="function">
    <text evidence="12 13">RNA polymerase that catalyzes the synthesis of short RNA molecules used as primers for DNA polymerase during DNA replication.</text>
</comment>
<evidence type="ECO:0000256" key="5">
    <source>
        <dbReference type="ARBA" id="ARBA00022705"/>
    </source>
</evidence>
<dbReference type="RefSeq" id="WP_039651110.1">
    <property type="nucleotide sequence ID" value="NZ_CP007770.1"/>
</dbReference>
<dbReference type="HOGENOM" id="CLU_013501_3_2_7"/>
<evidence type="ECO:0000313" key="16">
    <source>
        <dbReference type="EMBL" id="AJC88382.1"/>
    </source>
</evidence>
<dbReference type="KEGG" id="cis:CINS_1439"/>
<dbReference type="PROSITE" id="PS50880">
    <property type="entry name" value="TOPRIM"/>
    <property type="match status" value="1"/>
</dbReference>
<dbReference type="InterPro" id="IPR037068">
    <property type="entry name" value="DNA_primase_core_N_sf"/>
</dbReference>
<dbReference type="SMART" id="SM00400">
    <property type="entry name" value="ZnF_CHCC"/>
    <property type="match status" value="1"/>
</dbReference>
<feature type="domain" description="Toprim" evidence="15">
    <location>
        <begin position="247"/>
        <end position="328"/>
    </location>
</feature>
<evidence type="ECO:0000256" key="1">
    <source>
        <dbReference type="ARBA" id="ARBA00022478"/>
    </source>
</evidence>
<dbReference type="GO" id="GO:0005737">
    <property type="term" value="C:cytoplasm"/>
    <property type="evidence" value="ECO:0007669"/>
    <property type="project" value="TreeGrafter"/>
</dbReference>
<evidence type="ECO:0000256" key="11">
    <source>
        <dbReference type="ARBA" id="ARBA00023163"/>
    </source>
</evidence>
<keyword evidence="6 12" id="KW-0479">Metal-binding</keyword>
<dbReference type="SMART" id="SM00493">
    <property type="entry name" value="TOPRIM"/>
    <property type="match status" value="1"/>
</dbReference>
<protein>
    <recommendedName>
        <fullName evidence="12 13">DNA primase</fullName>
        <ecNumber evidence="12">2.7.7.101</ecNumber>
    </recommendedName>
</protein>
<evidence type="ECO:0000256" key="12">
    <source>
        <dbReference type="HAMAP-Rule" id="MF_00974"/>
    </source>
</evidence>
<evidence type="ECO:0000256" key="4">
    <source>
        <dbReference type="ARBA" id="ARBA00022695"/>
    </source>
</evidence>
<evidence type="ECO:0000256" key="14">
    <source>
        <dbReference type="PIRSR" id="PIRSR002811-1"/>
    </source>
</evidence>
<comment type="domain">
    <text evidence="12">Contains an N-terminal zinc-binding domain, a central core domain that contains the primase activity, and a C-terminal DnaB-binding domain.</text>
</comment>
<dbReference type="SUPFAM" id="SSF56731">
    <property type="entry name" value="DNA primase core"/>
    <property type="match status" value="1"/>
</dbReference>
<dbReference type="InterPro" id="IPR006171">
    <property type="entry name" value="TOPRIM_dom"/>
</dbReference>
<dbReference type="Pfam" id="PF13155">
    <property type="entry name" value="Toprim_2"/>
    <property type="match status" value="1"/>
</dbReference>
<dbReference type="HAMAP" id="MF_00974">
    <property type="entry name" value="DNA_primase_DnaG"/>
    <property type="match status" value="1"/>
</dbReference>
<dbReference type="InterPro" id="IPR013264">
    <property type="entry name" value="DNAG_N"/>
</dbReference>
<comment type="similarity">
    <text evidence="12 13">Belongs to the DnaG primase family.</text>
</comment>
<evidence type="ECO:0000256" key="9">
    <source>
        <dbReference type="ARBA" id="ARBA00022842"/>
    </source>
</evidence>
<dbReference type="AlphaFoldDB" id="A0A0A8H320"/>
<evidence type="ECO:0000259" key="15">
    <source>
        <dbReference type="PROSITE" id="PS50880"/>
    </source>
</evidence>
<feature type="zinc finger region" description="CHC2-type" evidence="12 14">
    <location>
        <begin position="37"/>
        <end position="61"/>
    </location>
</feature>
<reference evidence="16 17" key="1">
    <citation type="journal article" date="2014" name="Genome Biol. Evol.">
        <title>Comparative Genomics of the Campylobacter lari Group.</title>
        <authorList>
            <person name="Miller W.G."/>
            <person name="Yee E."/>
            <person name="Chapman M.H."/>
            <person name="Smith T.P."/>
            <person name="Bono J.L."/>
            <person name="Huynh S."/>
            <person name="Parker C.T."/>
            <person name="Vandamme P."/>
            <person name="Luong K."/>
            <person name="Korlach J."/>
        </authorList>
    </citation>
    <scope>NUCLEOTIDE SEQUENCE [LARGE SCALE GENOMIC DNA]</scope>
    <source>
        <strain evidence="16 17">NCTC 12927</strain>
    </source>
</reference>
<proteinExistence type="inferred from homology"/>
<evidence type="ECO:0000256" key="10">
    <source>
        <dbReference type="ARBA" id="ARBA00023125"/>
    </source>
</evidence>
<evidence type="ECO:0000256" key="13">
    <source>
        <dbReference type="PIRNR" id="PIRNR002811"/>
    </source>
</evidence>
<keyword evidence="5 12" id="KW-0235">DNA replication</keyword>
<dbReference type="EC" id="2.7.7.101" evidence="12"/>
<evidence type="ECO:0000256" key="7">
    <source>
        <dbReference type="ARBA" id="ARBA00022771"/>
    </source>
</evidence>
<keyword evidence="11 12" id="KW-0804">Transcription</keyword>
<keyword evidence="9" id="KW-0460">Magnesium</keyword>
<keyword evidence="4 12" id="KW-0548">Nucleotidyltransferase</keyword>
<evidence type="ECO:0000256" key="3">
    <source>
        <dbReference type="ARBA" id="ARBA00022679"/>
    </source>
</evidence>
<evidence type="ECO:0000256" key="6">
    <source>
        <dbReference type="ARBA" id="ARBA00022723"/>
    </source>
</evidence>
<dbReference type="SUPFAM" id="SSF57783">
    <property type="entry name" value="Zinc beta-ribbon"/>
    <property type="match status" value="1"/>
</dbReference>
<dbReference type="InterPro" id="IPR036977">
    <property type="entry name" value="DNA_primase_Znf_CHC2"/>
</dbReference>
<dbReference type="Gene3D" id="3.90.580.10">
    <property type="entry name" value="Zinc finger, CHC2-type domain"/>
    <property type="match status" value="1"/>
</dbReference>
<dbReference type="GO" id="GO:0008270">
    <property type="term" value="F:zinc ion binding"/>
    <property type="evidence" value="ECO:0007669"/>
    <property type="project" value="UniProtKB-UniRule"/>
</dbReference>
<keyword evidence="7 12" id="KW-0863">Zinc-finger</keyword>
<dbReference type="GO" id="GO:0003677">
    <property type="term" value="F:DNA binding"/>
    <property type="evidence" value="ECO:0007669"/>
    <property type="project" value="UniProtKB-KW"/>
</dbReference>
<dbReference type="Pfam" id="PF08275">
    <property type="entry name" value="DNAG_N"/>
    <property type="match status" value="1"/>
</dbReference>